<dbReference type="EMBL" id="BARU01030519">
    <property type="protein sequence ID" value="GAH64200.1"/>
    <property type="molecule type" value="Genomic_DNA"/>
</dbReference>
<feature type="non-terminal residue" evidence="1">
    <location>
        <position position="1"/>
    </location>
</feature>
<reference evidence="1" key="1">
    <citation type="journal article" date="2014" name="Front. Microbiol.">
        <title>High frequency of phylogenetically diverse reductive dehalogenase-homologous genes in deep subseafloor sedimentary metagenomes.</title>
        <authorList>
            <person name="Kawai M."/>
            <person name="Futagami T."/>
            <person name="Toyoda A."/>
            <person name="Takaki Y."/>
            <person name="Nishi S."/>
            <person name="Hori S."/>
            <person name="Arai W."/>
            <person name="Tsubouchi T."/>
            <person name="Morono Y."/>
            <person name="Uchiyama I."/>
            <person name="Ito T."/>
            <person name="Fujiyama A."/>
            <person name="Inagaki F."/>
            <person name="Takami H."/>
        </authorList>
    </citation>
    <scope>NUCLEOTIDE SEQUENCE</scope>
    <source>
        <strain evidence="1">Expedition CK06-06</strain>
    </source>
</reference>
<dbReference type="AlphaFoldDB" id="X1I4G4"/>
<evidence type="ECO:0000313" key="1">
    <source>
        <dbReference type="EMBL" id="GAH64200.1"/>
    </source>
</evidence>
<proteinExistence type="predicted"/>
<organism evidence="1">
    <name type="scientific">marine sediment metagenome</name>
    <dbReference type="NCBI Taxonomy" id="412755"/>
    <lineage>
        <taxon>unclassified sequences</taxon>
        <taxon>metagenomes</taxon>
        <taxon>ecological metagenomes</taxon>
    </lineage>
</organism>
<comment type="caution">
    <text evidence="1">The sequence shown here is derived from an EMBL/GenBank/DDBJ whole genome shotgun (WGS) entry which is preliminary data.</text>
</comment>
<sequence>AFIFSRQVPREEREDVFQELALAVLKAKTKDEKLGYAIARMDWKDWWRKYSIREHYSLDTVVENEEGTPTPLVELIVGETEFEFKLDGKIDAQRIWHLLPNHIKPLIQKRLLGKALITRERVSLHRWVKSEGYKLLLN</sequence>
<protein>
    <submittedName>
        <fullName evidence="1">Uncharacterized protein</fullName>
    </submittedName>
</protein>
<accession>X1I4G4</accession>
<gene>
    <name evidence="1" type="ORF">S03H2_48408</name>
</gene>
<name>X1I4G4_9ZZZZ</name>